<sequence length="83" mass="10017">MFRWFRKKEECIKCEQCQKCYEFSKPLKKDLDALNKILREQDTSFGKEISFLRQEMDIVKRNMVNALINLRNEIGEKLLEADK</sequence>
<dbReference type="EMBL" id="BARS01044122">
    <property type="protein sequence ID" value="GAG32761.1"/>
    <property type="molecule type" value="Genomic_DNA"/>
</dbReference>
<organism evidence="1">
    <name type="scientific">marine sediment metagenome</name>
    <dbReference type="NCBI Taxonomy" id="412755"/>
    <lineage>
        <taxon>unclassified sequences</taxon>
        <taxon>metagenomes</taxon>
        <taxon>ecological metagenomes</taxon>
    </lineage>
</organism>
<proteinExistence type="predicted"/>
<reference evidence="1" key="1">
    <citation type="journal article" date="2014" name="Front. Microbiol.">
        <title>High frequency of phylogenetically diverse reductive dehalogenase-homologous genes in deep subseafloor sedimentary metagenomes.</title>
        <authorList>
            <person name="Kawai M."/>
            <person name="Futagami T."/>
            <person name="Toyoda A."/>
            <person name="Takaki Y."/>
            <person name="Nishi S."/>
            <person name="Hori S."/>
            <person name="Arai W."/>
            <person name="Tsubouchi T."/>
            <person name="Morono Y."/>
            <person name="Uchiyama I."/>
            <person name="Ito T."/>
            <person name="Fujiyama A."/>
            <person name="Inagaki F."/>
            <person name="Takami H."/>
        </authorList>
    </citation>
    <scope>NUCLEOTIDE SEQUENCE</scope>
    <source>
        <strain evidence="1">Expedition CK06-06</strain>
    </source>
</reference>
<dbReference type="AlphaFoldDB" id="X0Y798"/>
<protein>
    <submittedName>
        <fullName evidence="1">Uncharacterized protein</fullName>
    </submittedName>
</protein>
<gene>
    <name evidence="1" type="ORF">S01H1_66709</name>
</gene>
<feature type="non-terminal residue" evidence="1">
    <location>
        <position position="83"/>
    </location>
</feature>
<comment type="caution">
    <text evidence="1">The sequence shown here is derived from an EMBL/GenBank/DDBJ whole genome shotgun (WGS) entry which is preliminary data.</text>
</comment>
<name>X0Y798_9ZZZZ</name>
<accession>X0Y798</accession>
<evidence type="ECO:0000313" key="1">
    <source>
        <dbReference type="EMBL" id="GAG32761.1"/>
    </source>
</evidence>